<dbReference type="GO" id="GO:0003723">
    <property type="term" value="F:RNA binding"/>
    <property type="evidence" value="ECO:0007669"/>
    <property type="project" value="InterPro"/>
</dbReference>
<dbReference type="SUPFAM" id="SSF53933">
    <property type="entry name" value="Microbial ribonucleases"/>
    <property type="match status" value="1"/>
</dbReference>
<dbReference type="EMBL" id="RAYI01000127">
    <property type="protein sequence ID" value="RLT71715.1"/>
    <property type="molecule type" value="Genomic_DNA"/>
</dbReference>
<dbReference type="InterPro" id="IPR000026">
    <property type="entry name" value="N1-like"/>
</dbReference>
<protein>
    <submittedName>
        <fullName evidence="3">Uncharacterized protein</fullName>
    </submittedName>
</protein>
<dbReference type="Proteomes" id="UP000278164">
    <property type="component" value="Unassembled WGS sequence"/>
</dbReference>
<keyword evidence="2" id="KW-0378">Hydrolase</keyword>
<evidence type="ECO:0000313" key="4">
    <source>
        <dbReference type="Proteomes" id="UP000278164"/>
    </source>
</evidence>
<evidence type="ECO:0000256" key="1">
    <source>
        <dbReference type="ARBA" id="ARBA00022722"/>
    </source>
</evidence>
<dbReference type="AlphaFoldDB" id="A0A3L7ZIH9"/>
<dbReference type="GO" id="GO:0016787">
    <property type="term" value="F:hydrolase activity"/>
    <property type="evidence" value="ECO:0007669"/>
    <property type="project" value="UniProtKB-KW"/>
</dbReference>
<dbReference type="Gene3D" id="3.10.450.30">
    <property type="entry name" value="Microbial ribonucleases"/>
    <property type="match status" value="1"/>
</dbReference>
<dbReference type="GO" id="GO:0004521">
    <property type="term" value="F:RNA endonuclease activity"/>
    <property type="evidence" value="ECO:0007669"/>
    <property type="project" value="InterPro"/>
</dbReference>
<evidence type="ECO:0000256" key="2">
    <source>
        <dbReference type="ARBA" id="ARBA00022801"/>
    </source>
</evidence>
<organism evidence="3 4">
    <name type="scientific">Parabacteroides distasonis</name>
    <dbReference type="NCBI Taxonomy" id="823"/>
    <lineage>
        <taxon>Bacteria</taxon>
        <taxon>Pseudomonadati</taxon>
        <taxon>Bacteroidota</taxon>
        <taxon>Bacteroidia</taxon>
        <taxon>Bacteroidales</taxon>
        <taxon>Tannerellaceae</taxon>
        <taxon>Parabacteroides</taxon>
    </lineage>
</organism>
<sequence>DGVTHDLQPTIDRIRSGKLFTFRHDGATYYNNEGKLPNLSNGVYKEYVHPTPGLTRGAGPMRVITGGSKMWFTPDHYGTMIQIKF</sequence>
<feature type="non-terminal residue" evidence="3">
    <location>
        <position position="1"/>
    </location>
</feature>
<dbReference type="InterPro" id="IPR016191">
    <property type="entry name" value="Ribonuclease/ribotoxin"/>
</dbReference>
<keyword evidence="1" id="KW-0540">Nuclease</keyword>
<reference evidence="3 4" key="1">
    <citation type="submission" date="2018-09" db="EMBL/GenBank/DDBJ databases">
        <title>Murine metabolic-syndrome-specific gut microbial biobank.</title>
        <authorList>
            <person name="Liu C."/>
        </authorList>
    </citation>
    <scope>NUCLEOTIDE SEQUENCE [LARGE SCALE GENOMIC DNA]</scope>
    <source>
        <strain evidence="3 4">8-P5</strain>
    </source>
</reference>
<comment type="caution">
    <text evidence="3">The sequence shown here is derived from an EMBL/GenBank/DDBJ whole genome shotgun (WGS) entry which is preliminary data.</text>
</comment>
<gene>
    <name evidence="3" type="ORF">D7V78_19810</name>
</gene>
<accession>A0A3L7ZIH9</accession>
<dbReference type="RefSeq" id="WP_310794206.1">
    <property type="nucleotide sequence ID" value="NZ_RAYI01000127.1"/>
</dbReference>
<name>A0A3L7ZIH9_PARDI</name>
<dbReference type="Pfam" id="PF00545">
    <property type="entry name" value="Ribonuclease"/>
    <property type="match status" value="1"/>
</dbReference>
<proteinExistence type="predicted"/>
<evidence type="ECO:0000313" key="3">
    <source>
        <dbReference type="EMBL" id="RLT71715.1"/>
    </source>
</evidence>